<feature type="transmembrane region" description="Helical" evidence="7">
    <location>
        <begin position="332"/>
        <end position="350"/>
    </location>
</feature>
<sequence>MKAIGQTLAAFKTDRFIRNIGWMGASELVIRVFRLVTTVILARFLSPEDYGLAAIVLMTYEFIRVFTRNGIADKIVQAEEGDVEELCRTAYGLNWLIALVLFTIQCLASLAIAKFYNNSHLILPICLIAITYLIYPLAMVQTALIRRENRLNILALISSVQVSTDNVLTAILALSGMGMWAIVLPKLLVAPIWIILTFKYHSWRMTKSFTLDKWQKITSFASRILGVELLTIFRENVDYLLIGRFVGVQALGVYYFAFNAGLGISLSIINAIRVSLFSDLCNLNHQPEIFIQRYLQSIRKIAFIIVPFVILQSSLAPFYVPLVFGHKWVEKGAVSILIVICCSALSRPFADAASLMFRAFGQPQIELRWNILFTVCLASAIGVGTHWGILGAAVAVTVTHLTLQPLYTIWATRQKLTQLLQEINP</sequence>
<dbReference type="KEGG" id="rsin:B6N60_02002"/>
<reference evidence="8" key="1">
    <citation type="submission" date="2017-04" db="EMBL/GenBank/DDBJ databases">
        <title>Genome deletions in a multicellular cyanobacterial endosymbiont for morphological adaptation in marine diatoms.</title>
        <authorList>
            <person name="Wang Y."/>
            <person name="Gao H."/>
            <person name="Li R."/>
            <person name="Xu X."/>
        </authorList>
    </citation>
    <scope>NUCLEOTIDE SEQUENCE</scope>
    <source>
        <strain evidence="8">FACHB 800</strain>
    </source>
</reference>
<feature type="transmembrane region" description="Helical" evidence="7">
    <location>
        <begin position="95"/>
        <end position="115"/>
    </location>
</feature>
<protein>
    <recommendedName>
        <fullName evidence="10">Polysaccharide biosynthesis protein</fullName>
    </recommendedName>
</protein>
<evidence type="ECO:0000256" key="4">
    <source>
        <dbReference type="ARBA" id="ARBA00022692"/>
    </source>
</evidence>
<keyword evidence="4 7" id="KW-0812">Transmembrane</keyword>
<evidence type="ECO:0000256" key="6">
    <source>
        <dbReference type="ARBA" id="ARBA00023136"/>
    </source>
</evidence>
<keyword evidence="5 7" id="KW-1133">Transmembrane helix</keyword>
<dbReference type="Proteomes" id="UP000683511">
    <property type="component" value="Chromosome"/>
</dbReference>
<evidence type="ECO:0000256" key="1">
    <source>
        <dbReference type="ARBA" id="ARBA00004651"/>
    </source>
</evidence>
<evidence type="ECO:0000256" key="3">
    <source>
        <dbReference type="ARBA" id="ARBA00022475"/>
    </source>
</evidence>
<dbReference type="RefSeq" id="WP_190606333.1">
    <property type="nucleotide sequence ID" value="NZ_CP021056.1"/>
</dbReference>
<dbReference type="PANTHER" id="PTHR30250">
    <property type="entry name" value="PST FAMILY PREDICTED COLANIC ACID TRANSPORTER"/>
    <property type="match status" value="1"/>
</dbReference>
<comment type="similarity">
    <text evidence="2">Belongs to the polysaccharide synthase family.</text>
</comment>
<dbReference type="Pfam" id="PF13440">
    <property type="entry name" value="Polysacc_synt_3"/>
    <property type="match status" value="1"/>
</dbReference>
<evidence type="ECO:0000256" key="7">
    <source>
        <dbReference type="SAM" id="Phobius"/>
    </source>
</evidence>
<keyword evidence="9" id="KW-1185">Reference proteome</keyword>
<evidence type="ECO:0000256" key="5">
    <source>
        <dbReference type="ARBA" id="ARBA00022989"/>
    </source>
</evidence>
<evidence type="ECO:0008006" key="10">
    <source>
        <dbReference type="Google" id="ProtNLM"/>
    </source>
</evidence>
<feature type="transmembrane region" description="Helical" evidence="7">
    <location>
        <begin position="179"/>
        <end position="196"/>
    </location>
</feature>
<organism evidence="8 9">
    <name type="scientific">Richelia sinica FACHB-800</name>
    <dbReference type="NCBI Taxonomy" id="1357546"/>
    <lineage>
        <taxon>Bacteria</taxon>
        <taxon>Bacillati</taxon>
        <taxon>Cyanobacteriota</taxon>
        <taxon>Cyanophyceae</taxon>
        <taxon>Nostocales</taxon>
        <taxon>Nostocaceae</taxon>
        <taxon>Richelia</taxon>
    </lineage>
</organism>
<comment type="subcellular location">
    <subcellularLocation>
        <location evidence="1">Cell membrane</location>
        <topology evidence="1">Multi-pass membrane protein</topology>
    </subcellularLocation>
</comment>
<dbReference type="EMBL" id="CP021056">
    <property type="protein sequence ID" value="QXE23312.1"/>
    <property type="molecule type" value="Genomic_DNA"/>
</dbReference>
<feature type="transmembrane region" description="Helical" evidence="7">
    <location>
        <begin position="121"/>
        <end position="139"/>
    </location>
</feature>
<feature type="transmembrane region" description="Helical" evidence="7">
    <location>
        <begin position="301"/>
        <end position="320"/>
    </location>
</feature>
<evidence type="ECO:0000313" key="8">
    <source>
        <dbReference type="EMBL" id="QXE23312.1"/>
    </source>
</evidence>
<dbReference type="AlphaFoldDB" id="A0A975T8A5"/>
<name>A0A975T8A5_9NOST</name>
<keyword evidence="3" id="KW-1003">Cell membrane</keyword>
<evidence type="ECO:0000313" key="9">
    <source>
        <dbReference type="Proteomes" id="UP000683511"/>
    </source>
</evidence>
<proteinExistence type="inferred from homology"/>
<feature type="transmembrane region" description="Helical" evidence="7">
    <location>
        <begin position="371"/>
        <end position="396"/>
    </location>
</feature>
<evidence type="ECO:0000256" key="2">
    <source>
        <dbReference type="ARBA" id="ARBA00007430"/>
    </source>
</evidence>
<accession>A0A975T8A5</accession>
<dbReference type="InterPro" id="IPR050833">
    <property type="entry name" value="Poly_Biosynth_Transport"/>
</dbReference>
<keyword evidence="6 7" id="KW-0472">Membrane</keyword>
<dbReference type="GO" id="GO:0005886">
    <property type="term" value="C:plasma membrane"/>
    <property type="evidence" value="ECO:0007669"/>
    <property type="project" value="UniProtKB-SubCell"/>
</dbReference>
<feature type="transmembrane region" description="Helical" evidence="7">
    <location>
        <begin position="20"/>
        <end position="44"/>
    </location>
</feature>
<dbReference type="PANTHER" id="PTHR30250:SF10">
    <property type="entry name" value="LIPOPOLYSACCHARIDE BIOSYNTHESIS PROTEIN WZXC"/>
    <property type="match status" value="1"/>
</dbReference>
<gene>
    <name evidence="8" type="ORF">B6N60_02002</name>
</gene>
<dbReference type="CDD" id="cd13127">
    <property type="entry name" value="MATE_tuaB_like"/>
    <property type="match status" value="1"/>
</dbReference>